<feature type="compositionally biased region" description="Polar residues" evidence="1">
    <location>
        <begin position="10"/>
        <end position="29"/>
    </location>
</feature>
<protein>
    <submittedName>
        <fullName evidence="2">Uncharacterized protein</fullName>
    </submittedName>
</protein>
<proteinExistence type="predicted"/>
<sequence>MSKNSKESFPGSQNTKTGQNKSRPPSQSWDGRPNYPRTSETRVPHVGRPSHFPRARLRVKNSSGTAVPPRTVVPARTARPGCAE</sequence>
<accession>A0AA86SPH0</accession>
<feature type="region of interest" description="Disordered" evidence="1">
    <location>
        <begin position="1"/>
        <end position="84"/>
    </location>
</feature>
<dbReference type="Proteomes" id="UP001189624">
    <property type="component" value="Chromosome 7"/>
</dbReference>
<dbReference type="EMBL" id="OY731404">
    <property type="protein sequence ID" value="CAJ1969038.1"/>
    <property type="molecule type" value="Genomic_DNA"/>
</dbReference>
<reference evidence="2" key="1">
    <citation type="submission" date="2023-10" db="EMBL/GenBank/DDBJ databases">
        <authorList>
            <person name="Domelevo Entfellner J.-B."/>
        </authorList>
    </citation>
    <scope>NUCLEOTIDE SEQUENCE</scope>
</reference>
<dbReference type="AlphaFoldDB" id="A0AA86SPH0"/>
<dbReference type="Gramene" id="rna-AYBTSS11_LOCUS22043">
    <property type="protein sequence ID" value="CAJ1969038.1"/>
    <property type="gene ID" value="gene-AYBTSS11_LOCUS22043"/>
</dbReference>
<evidence type="ECO:0000313" key="2">
    <source>
        <dbReference type="EMBL" id="CAJ1969038.1"/>
    </source>
</evidence>
<name>A0AA86SPH0_9FABA</name>
<gene>
    <name evidence="2" type="ORF">AYBTSS11_LOCUS22043</name>
</gene>
<evidence type="ECO:0000313" key="3">
    <source>
        <dbReference type="Proteomes" id="UP001189624"/>
    </source>
</evidence>
<keyword evidence="3" id="KW-1185">Reference proteome</keyword>
<evidence type="ECO:0000256" key="1">
    <source>
        <dbReference type="SAM" id="MobiDB-lite"/>
    </source>
</evidence>
<organism evidence="2 3">
    <name type="scientific">Sphenostylis stenocarpa</name>
    <dbReference type="NCBI Taxonomy" id="92480"/>
    <lineage>
        <taxon>Eukaryota</taxon>
        <taxon>Viridiplantae</taxon>
        <taxon>Streptophyta</taxon>
        <taxon>Embryophyta</taxon>
        <taxon>Tracheophyta</taxon>
        <taxon>Spermatophyta</taxon>
        <taxon>Magnoliopsida</taxon>
        <taxon>eudicotyledons</taxon>
        <taxon>Gunneridae</taxon>
        <taxon>Pentapetalae</taxon>
        <taxon>rosids</taxon>
        <taxon>fabids</taxon>
        <taxon>Fabales</taxon>
        <taxon>Fabaceae</taxon>
        <taxon>Papilionoideae</taxon>
        <taxon>50 kb inversion clade</taxon>
        <taxon>NPAAA clade</taxon>
        <taxon>indigoferoid/millettioid clade</taxon>
        <taxon>Phaseoleae</taxon>
        <taxon>Sphenostylis</taxon>
    </lineage>
</organism>